<dbReference type="AlphaFoldDB" id="A0A0H5DQM9"/>
<evidence type="ECO:0000313" key="2">
    <source>
        <dbReference type="Proteomes" id="UP000220251"/>
    </source>
</evidence>
<dbReference type="EMBL" id="CWGJ01000012">
    <property type="protein sequence ID" value="CRX38398.1"/>
    <property type="molecule type" value="Genomic_DNA"/>
</dbReference>
<dbReference type="Proteomes" id="UP000220251">
    <property type="component" value="Unassembled WGS sequence"/>
</dbReference>
<name>A0A0H5DQM9_9BACT</name>
<evidence type="ECO:0000313" key="1">
    <source>
        <dbReference type="EMBL" id="CRX38398.1"/>
    </source>
</evidence>
<dbReference type="OrthoDB" id="212238at2"/>
<protein>
    <submittedName>
        <fullName evidence="1">Uncharacterized protein</fullName>
    </submittedName>
</protein>
<keyword evidence="2" id="KW-1185">Reference proteome</keyword>
<proteinExistence type="predicted"/>
<sequence>MIKQDPAHFVCQPEAERMLLDILDGAMEKNNHIRELDAALQHKTSCLLFDFLDHVSIGNREGIEKELEAVGFRQEEARPTYRVFGHPGAKLPKIVLKDHAQTIDGVAVKAESIAEYLMTRGVGGHIEGTPFSPYRRCLASADNEVSLYVVERRSTGSMEPIEEEPLAAKKYLLALEKWMTRPRAMDDEDEAMRLTLRLAEEIVREVGQDMAAWIVLEGERKFWQAKNRAGQLQKNRQDSLGMGWANHDHHTFRSSRQRFHLLVRLFEMLGFHLRERFYAGKDAGWGAQVVENERAQLVCFLDVDLDEQELDIDFAHGGLREREELGTIGLWCALHGDSILAAGMHHLEAQFLFEKLKDDLHGAGVAMMDPFSNFPYLKQAFTRGEMWPVSPYRVKRLVKEGKISSEEGERFLKMGALGSHLENLQRREGYKGFNKKNVSSIIRKTDPRSQQDTVAR</sequence>
<gene>
    <name evidence="1" type="ORF">ELAC_1053</name>
</gene>
<accession>A0A0H5DQM9</accession>
<reference evidence="2" key="1">
    <citation type="submission" date="2015-06" db="EMBL/GenBank/DDBJ databases">
        <authorList>
            <person name="Bertelli C."/>
        </authorList>
    </citation>
    <scope>NUCLEOTIDE SEQUENCE [LARGE SCALE GENOMIC DNA]</scope>
    <source>
        <strain evidence="2">CRIB-30</strain>
    </source>
</reference>
<dbReference type="RefSeq" id="WP_098038259.1">
    <property type="nucleotide sequence ID" value="NZ_CWGJ01000012.1"/>
</dbReference>
<organism evidence="1 2">
    <name type="scientific">Estrella lausannensis</name>
    <dbReference type="NCBI Taxonomy" id="483423"/>
    <lineage>
        <taxon>Bacteria</taxon>
        <taxon>Pseudomonadati</taxon>
        <taxon>Chlamydiota</taxon>
        <taxon>Chlamydiia</taxon>
        <taxon>Parachlamydiales</taxon>
        <taxon>Candidatus Criblamydiaceae</taxon>
        <taxon>Estrella</taxon>
    </lineage>
</organism>